<dbReference type="EMBL" id="AAOE01000015">
    <property type="protein sequence ID" value="EAR08905.1"/>
    <property type="molecule type" value="Genomic_DNA"/>
</dbReference>
<keyword evidence="7" id="KW-0129">CBS domain</keyword>
<dbReference type="Proteomes" id="UP000005953">
    <property type="component" value="Unassembled WGS sequence"/>
</dbReference>
<gene>
    <name evidence="10" type="ORF">MED297_04527</name>
</gene>
<name>A4BGB0_9GAMM</name>
<proteinExistence type="inferred from homology"/>
<dbReference type="InterPro" id="IPR000644">
    <property type="entry name" value="CBS_dom"/>
</dbReference>
<dbReference type="InterPro" id="IPR024002">
    <property type="entry name" value="For/NO2_transpt_CS"/>
</dbReference>
<dbReference type="AlphaFoldDB" id="A4BGB0"/>
<evidence type="ECO:0000313" key="10">
    <source>
        <dbReference type="EMBL" id="EAR08905.1"/>
    </source>
</evidence>
<dbReference type="STRING" id="314283.MED297_04527"/>
<dbReference type="InterPro" id="IPR000292">
    <property type="entry name" value="For/NO2_transpt"/>
</dbReference>
<evidence type="ECO:0000256" key="2">
    <source>
        <dbReference type="ARBA" id="ARBA00022692"/>
    </source>
</evidence>
<evidence type="ECO:0000259" key="9">
    <source>
        <dbReference type="PROSITE" id="PS51371"/>
    </source>
</evidence>
<feature type="transmembrane region" description="Helical" evidence="8">
    <location>
        <begin position="98"/>
        <end position="120"/>
    </location>
</feature>
<keyword evidence="4 8" id="KW-0472">Membrane</keyword>
<comment type="caution">
    <text evidence="10">The sequence shown here is derived from an EMBL/GenBank/DDBJ whole genome shotgun (WGS) entry which is preliminary data.</text>
</comment>
<evidence type="ECO:0000313" key="11">
    <source>
        <dbReference type="Proteomes" id="UP000005953"/>
    </source>
</evidence>
<dbReference type="GO" id="GO:0005886">
    <property type="term" value="C:plasma membrane"/>
    <property type="evidence" value="ECO:0007669"/>
    <property type="project" value="UniProtKB-UniRule"/>
</dbReference>
<feature type="transmembrane region" description="Helical" evidence="8">
    <location>
        <begin position="279"/>
        <end position="301"/>
    </location>
</feature>
<dbReference type="Pfam" id="PF00571">
    <property type="entry name" value="CBS"/>
    <property type="match status" value="1"/>
</dbReference>
<evidence type="ECO:0000256" key="4">
    <source>
        <dbReference type="ARBA" id="ARBA00023136"/>
    </source>
</evidence>
<feature type="domain" description="CBS" evidence="9">
    <location>
        <begin position="349"/>
        <end position="409"/>
    </location>
</feature>
<evidence type="ECO:0000256" key="5">
    <source>
        <dbReference type="ARBA" id="ARBA00049660"/>
    </source>
</evidence>
<dbReference type="Gene3D" id="1.20.1080.10">
    <property type="entry name" value="Glycerol uptake facilitator protein"/>
    <property type="match status" value="1"/>
</dbReference>
<comment type="subcellular location">
    <subcellularLocation>
        <location evidence="1">Membrane</location>
        <topology evidence="1">Multi-pass membrane protein</topology>
    </subcellularLocation>
</comment>
<accession>A4BGB0</accession>
<dbReference type="PANTHER" id="PTHR30520:SF6">
    <property type="entry name" value="FORMATE_NITRATE FAMILY TRANSPORTER (EUROFUNG)"/>
    <property type="match status" value="1"/>
</dbReference>
<evidence type="ECO:0000256" key="1">
    <source>
        <dbReference type="ARBA" id="ARBA00004141"/>
    </source>
</evidence>
<keyword evidence="11" id="KW-1185">Reference proteome</keyword>
<feature type="transmembrane region" description="Helical" evidence="8">
    <location>
        <begin position="141"/>
        <end position="162"/>
    </location>
</feature>
<dbReference type="PROSITE" id="PS01005">
    <property type="entry name" value="FORMATE_NITRITE_TP_1"/>
    <property type="match status" value="1"/>
</dbReference>
<dbReference type="Gene3D" id="3.10.580.10">
    <property type="entry name" value="CBS-domain"/>
    <property type="match status" value="1"/>
</dbReference>
<dbReference type="SUPFAM" id="SSF54631">
    <property type="entry name" value="CBS-domain pair"/>
    <property type="match status" value="1"/>
</dbReference>
<dbReference type="PANTHER" id="PTHR30520">
    <property type="entry name" value="FORMATE TRANSPORTER-RELATED"/>
    <property type="match status" value="1"/>
</dbReference>
<evidence type="ECO:0000256" key="6">
    <source>
        <dbReference type="NCBIfam" id="TIGR04060"/>
    </source>
</evidence>
<dbReference type="Pfam" id="PF01226">
    <property type="entry name" value="Form_Nir_trans"/>
    <property type="match status" value="1"/>
</dbReference>
<evidence type="ECO:0000256" key="8">
    <source>
        <dbReference type="SAM" id="Phobius"/>
    </source>
</evidence>
<keyword evidence="2 8" id="KW-0812">Transmembrane</keyword>
<keyword evidence="3 8" id="KW-1133">Transmembrane helix</keyword>
<dbReference type="NCBIfam" id="TIGR04060">
    <property type="entry name" value="formate_focA"/>
    <property type="match status" value="1"/>
</dbReference>
<feature type="transmembrane region" description="Helical" evidence="8">
    <location>
        <begin position="57"/>
        <end position="78"/>
    </location>
</feature>
<dbReference type="InterPro" id="IPR046342">
    <property type="entry name" value="CBS_dom_sf"/>
</dbReference>
<organism evidence="10 11">
    <name type="scientific">Reinekea blandensis MED297</name>
    <dbReference type="NCBI Taxonomy" id="314283"/>
    <lineage>
        <taxon>Bacteria</taxon>
        <taxon>Pseudomonadati</taxon>
        <taxon>Pseudomonadota</taxon>
        <taxon>Gammaproteobacteria</taxon>
        <taxon>Oceanospirillales</taxon>
        <taxon>Saccharospirillaceae</taxon>
        <taxon>Reinekea</taxon>
    </lineage>
</organism>
<reference evidence="10 11" key="1">
    <citation type="submission" date="2006-02" db="EMBL/GenBank/DDBJ databases">
        <authorList>
            <person name="Pinhassi J."/>
            <person name="Pedros-Alio C."/>
            <person name="Ferriera S."/>
            <person name="Johnson J."/>
            <person name="Kravitz S."/>
            <person name="Halpern A."/>
            <person name="Remington K."/>
            <person name="Beeson K."/>
            <person name="Tran B."/>
            <person name="Rogers Y.-H."/>
            <person name="Friedman R."/>
            <person name="Venter J.C."/>
        </authorList>
    </citation>
    <scope>NUCLEOTIDE SEQUENCE [LARGE SCALE GENOMIC DNA]</scope>
    <source>
        <strain evidence="10 11">MED297</strain>
    </source>
</reference>
<evidence type="ECO:0000256" key="3">
    <source>
        <dbReference type="ARBA" id="ARBA00022989"/>
    </source>
</evidence>
<dbReference type="HOGENOM" id="CLU_036896_4_0_6"/>
<comment type="similarity">
    <text evidence="5">Belongs to the FNT transporter (TC 1.A.16) family.</text>
</comment>
<dbReference type="PROSITE" id="PS51371">
    <property type="entry name" value="CBS"/>
    <property type="match status" value="1"/>
</dbReference>
<dbReference type="InterPro" id="IPR023999">
    <property type="entry name" value="Formate_transptr_FocA"/>
</dbReference>
<dbReference type="InterPro" id="IPR023271">
    <property type="entry name" value="Aquaporin-like"/>
</dbReference>
<dbReference type="NCBIfam" id="TIGR00790">
    <property type="entry name" value="fnt"/>
    <property type="match status" value="1"/>
</dbReference>
<dbReference type="GO" id="GO:0015499">
    <property type="term" value="F:formate transmembrane transporter activity"/>
    <property type="evidence" value="ECO:0007669"/>
    <property type="project" value="UniProtKB-UniRule"/>
</dbReference>
<sequence length="517" mass="55731">MARSKASHPYQEGASMTQRANLFSVFADGASSDTTTSNTLLKAANDYGSGKATKASVASFGHAVYAGVFIAIAFVFYLTVTTGSDTGWGTTRLQGGLAFSLGLVLVVVAGGELFTSTVLSSVSRLAGRISRRQLMVCWGRVFIGNLCGTLLMVGLVMVAGLYEMDNGLWGLNALTTAQHKLHHSWMQAFSLGVLCNLLVCLGIWMTFSVKDALSKALLVILPVAMFVSSGFEHSIANLFMVPLGIAIQHLAPGDFYTALGISSSQFADLTLSHFLFNNLIPVTIGNVVGGAVLVGMGYWLLDKPKDAHPGALSPHPLTNQPFQRLTINELNEEPAMKYALKSKTVRDVMSTTYACVTPFDSLTKALVDMAKSSSTLAMVVDSQDALVGVISEQDILRYLCIVDFKNNPNVTVRDMMQTDVLFVHPNDSLMSVIESMSVDQDKLYPVSGSGILTDFSAHSMENRVRQSRADKPRWYPVVARGELLGVLKREEVVSFLASVVAPYVVENDAAPKQDLSA</sequence>
<feature type="transmembrane region" description="Helical" evidence="8">
    <location>
        <begin position="182"/>
        <end position="204"/>
    </location>
</feature>
<protein>
    <recommendedName>
        <fullName evidence="6">Formate transporter FocA</fullName>
    </recommendedName>
</protein>
<feature type="transmembrane region" description="Helical" evidence="8">
    <location>
        <begin position="216"/>
        <end position="236"/>
    </location>
</feature>
<evidence type="ECO:0000256" key="7">
    <source>
        <dbReference type="PROSITE-ProRule" id="PRU00703"/>
    </source>
</evidence>